<dbReference type="UniPathway" id="UPA00538">
    <property type="reaction ID" value="UER00592"/>
</dbReference>
<proteinExistence type="inferred from homology"/>
<dbReference type="GO" id="GO:0009249">
    <property type="term" value="P:protein lipoylation"/>
    <property type="evidence" value="ECO:0007669"/>
    <property type="project" value="InterPro"/>
</dbReference>
<accession>A0A0F9RP92</accession>
<dbReference type="NCBIfam" id="TIGR00214">
    <property type="entry name" value="lipB"/>
    <property type="match status" value="1"/>
</dbReference>
<dbReference type="CDD" id="cd16444">
    <property type="entry name" value="LipB"/>
    <property type="match status" value="1"/>
</dbReference>
<dbReference type="PIRSF" id="PIRSF016262">
    <property type="entry name" value="LPLase"/>
    <property type="match status" value="1"/>
</dbReference>
<dbReference type="PROSITE" id="PS51733">
    <property type="entry name" value="BPL_LPL_CATALYTIC"/>
    <property type="match status" value="1"/>
</dbReference>
<dbReference type="InterPro" id="IPR004143">
    <property type="entry name" value="BPL_LPL_catalytic"/>
</dbReference>
<comment type="caution">
    <text evidence="6">The sequence shown here is derived from an EMBL/GenBank/DDBJ whole genome shotgun (WGS) entry which is preliminary data.</text>
</comment>
<dbReference type="Pfam" id="PF21948">
    <property type="entry name" value="LplA-B_cat"/>
    <property type="match status" value="1"/>
</dbReference>
<evidence type="ECO:0000313" key="6">
    <source>
        <dbReference type="EMBL" id="KKN58340.1"/>
    </source>
</evidence>
<dbReference type="PANTHER" id="PTHR10993:SF7">
    <property type="entry name" value="LIPOYLTRANSFERASE 2, MITOCHONDRIAL-RELATED"/>
    <property type="match status" value="1"/>
</dbReference>
<evidence type="ECO:0000256" key="3">
    <source>
        <dbReference type="ARBA" id="ARBA00022679"/>
    </source>
</evidence>
<reference evidence="6" key="1">
    <citation type="journal article" date="2015" name="Nature">
        <title>Complex archaea that bridge the gap between prokaryotes and eukaryotes.</title>
        <authorList>
            <person name="Spang A."/>
            <person name="Saw J.H."/>
            <person name="Jorgensen S.L."/>
            <person name="Zaremba-Niedzwiedzka K."/>
            <person name="Martijn J."/>
            <person name="Lind A.E."/>
            <person name="van Eijk R."/>
            <person name="Schleper C."/>
            <person name="Guy L."/>
            <person name="Ettema T.J."/>
        </authorList>
    </citation>
    <scope>NUCLEOTIDE SEQUENCE</scope>
</reference>
<dbReference type="HAMAP" id="MF_00013">
    <property type="entry name" value="LipB"/>
    <property type="match status" value="1"/>
</dbReference>
<evidence type="ECO:0000256" key="2">
    <source>
        <dbReference type="ARBA" id="ARBA00012334"/>
    </source>
</evidence>
<protein>
    <recommendedName>
        <fullName evidence="2">lipoyl(octanoyl) transferase</fullName>
        <ecNumber evidence="2">2.3.1.181</ecNumber>
    </recommendedName>
</protein>
<evidence type="ECO:0000256" key="1">
    <source>
        <dbReference type="ARBA" id="ARBA00004821"/>
    </source>
</evidence>
<keyword evidence="4" id="KW-0012">Acyltransferase</keyword>
<dbReference type="NCBIfam" id="NF010925">
    <property type="entry name" value="PRK14345.1"/>
    <property type="match status" value="1"/>
</dbReference>
<dbReference type="EMBL" id="LAZR01000766">
    <property type="protein sequence ID" value="KKN58340.1"/>
    <property type="molecule type" value="Genomic_DNA"/>
</dbReference>
<feature type="domain" description="BPL/LPL catalytic" evidence="5">
    <location>
        <begin position="31"/>
        <end position="207"/>
    </location>
</feature>
<sequence length="227" mass="25115">MKKCQVLNLGLIDFQKALDIQRDIFRNKHADEVMDTLIFAEHLPVYTSGRAADAASLIKGQLPKGVDLLKIDRGGSITYHGPGQLMIYPVISLPKDMNIKGYINNLEHMVSRAMAVYGVQVERGEIAGSWVAGEKLASIGIKVSSAITMHGMALNVNCDLKYFEPIRACGLKSKAISMQDILGYEVEMDDVIDLIVLNFGKVFNYQMTLAKEGDTDERHTDAHSLKD</sequence>
<dbReference type="Gene3D" id="3.30.930.10">
    <property type="entry name" value="Bira Bifunctional Protein, Domain 2"/>
    <property type="match status" value="1"/>
</dbReference>
<organism evidence="6">
    <name type="scientific">marine sediment metagenome</name>
    <dbReference type="NCBI Taxonomy" id="412755"/>
    <lineage>
        <taxon>unclassified sequences</taxon>
        <taxon>metagenomes</taxon>
        <taxon>ecological metagenomes</taxon>
    </lineage>
</organism>
<evidence type="ECO:0000259" key="5">
    <source>
        <dbReference type="PROSITE" id="PS51733"/>
    </source>
</evidence>
<dbReference type="AlphaFoldDB" id="A0A0F9RP92"/>
<evidence type="ECO:0000256" key="4">
    <source>
        <dbReference type="ARBA" id="ARBA00023315"/>
    </source>
</evidence>
<dbReference type="InterPro" id="IPR020605">
    <property type="entry name" value="Octanoyltransferase_CS"/>
</dbReference>
<gene>
    <name evidence="6" type="ORF">LCGC14_0553200</name>
</gene>
<dbReference type="SUPFAM" id="SSF55681">
    <property type="entry name" value="Class II aaRS and biotin synthetases"/>
    <property type="match status" value="1"/>
</dbReference>
<dbReference type="PANTHER" id="PTHR10993">
    <property type="entry name" value="OCTANOYLTRANSFERASE"/>
    <property type="match status" value="1"/>
</dbReference>
<dbReference type="EC" id="2.3.1.181" evidence="2"/>
<dbReference type="GO" id="GO:0033819">
    <property type="term" value="F:lipoyl(octanoyl) transferase activity"/>
    <property type="evidence" value="ECO:0007669"/>
    <property type="project" value="UniProtKB-EC"/>
</dbReference>
<dbReference type="PROSITE" id="PS01313">
    <property type="entry name" value="LIPB"/>
    <property type="match status" value="1"/>
</dbReference>
<comment type="pathway">
    <text evidence="1">Protein modification; protein lipoylation via endogenous pathway; protein N(6)-(lipoyl)lysine from octanoyl-[acyl-carrier-protein]: step 1/2.</text>
</comment>
<name>A0A0F9RP92_9ZZZZ</name>
<dbReference type="InterPro" id="IPR045864">
    <property type="entry name" value="aa-tRNA-synth_II/BPL/LPL"/>
</dbReference>
<dbReference type="InterPro" id="IPR000544">
    <property type="entry name" value="Octanoyltransferase"/>
</dbReference>
<keyword evidence="3" id="KW-0808">Transferase</keyword>